<dbReference type="Gene3D" id="1.10.1660.20">
    <property type="match status" value="1"/>
</dbReference>
<protein>
    <recommendedName>
        <fullName evidence="3">DNA-binding protein</fullName>
    </recommendedName>
</protein>
<dbReference type="EMBL" id="CP150849">
    <property type="protein sequence ID" value="WZW53243.1"/>
    <property type="molecule type" value="Genomic_DNA"/>
</dbReference>
<gene>
    <name evidence="1" type="ORF">WN985_12770</name>
</gene>
<keyword evidence="2" id="KW-1185">Reference proteome</keyword>
<reference evidence="1 2" key="1">
    <citation type="submission" date="2024-04" db="EMBL/GenBank/DDBJ databases">
        <title>Biological Control Activity of Plant Growth Promoting Rhizobacteria Burkholderia pyrrocinia BX1 against Tobacco black shank Introduction Tobacco black shank (TBS) caused by the oomycete Phytophthora. nicotianae (P. nicotianae) has become a destructive soil.</title>
        <authorList>
            <person name="Liu X."/>
            <person name="Shu C."/>
        </authorList>
    </citation>
    <scope>NUCLEOTIDE SEQUENCE [LARGE SCALE GENOMIC DNA]</scope>
    <source>
        <strain evidence="1 2">BX1</strain>
    </source>
</reference>
<evidence type="ECO:0008006" key="3">
    <source>
        <dbReference type="Google" id="ProtNLM"/>
    </source>
</evidence>
<accession>A0ABZ3BE16</accession>
<proteinExistence type="predicted"/>
<dbReference type="RefSeq" id="WP_342307467.1">
    <property type="nucleotide sequence ID" value="NZ_CP150849.1"/>
</dbReference>
<evidence type="ECO:0000313" key="1">
    <source>
        <dbReference type="EMBL" id="WZW53243.1"/>
    </source>
</evidence>
<dbReference type="SUPFAM" id="SSF46955">
    <property type="entry name" value="Putative DNA-binding domain"/>
    <property type="match status" value="1"/>
</dbReference>
<organism evidence="1 2">
    <name type="scientific">Burkholderia pyrrocinia</name>
    <name type="common">Pseudomonas pyrrocinia</name>
    <dbReference type="NCBI Taxonomy" id="60550"/>
    <lineage>
        <taxon>Bacteria</taxon>
        <taxon>Pseudomonadati</taxon>
        <taxon>Pseudomonadota</taxon>
        <taxon>Betaproteobacteria</taxon>
        <taxon>Burkholderiales</taxon>
        <taxon>Burkholderiaceae</taxon>
        <taxon>Burkholderia</taxon>
        <taxon>Burkholderia cepacia complex</taxon>
    </lineage>
</organism>
<sequence>MSEIQENHDWLPLEEAARKMKLAPNPIRAKIRDGRLIRGVHFRVPEQGDIEIDIRAYLDLLALENTDRRLPLVERISRSDDRERAAMNRLASTRAPAAPAKQNKEAQKLVPLRVWAEMVFGEYAPGIATLRAWCKSGKIRPAPRKVGAGYFCSPTARYYDYEAERLDLIYGDSF</sequence>
<dbReference type="InterPro" id="IPR009061">
    <property type="entry name" value="DNA-bd_dom_put_sf"/>
</dbReference>
<dbReference type="InterPro" id="IPR038137">
    <property type="entry name" value="Excisionase-like_sf"/>
</dbReference>
<evidence type="ECO:0000313" key="2">
    <source>
        <dbReference type="Proteomes" id="UP001484179"/>
    </source>
</evidence>
<dbReference type="Proteomes" id="UP001484179">
    <property type="component" value="Chromosome 1"/>
</dbReference>
<name>A0ABZ3BE16_BURPY</name>